<protein>
    <submittedName>
        <fullName evidence="5">Cell envelope-like function transcriptional attenuator common domain protein</fullName>
    </submittedName>
    <submittedName>
        <fullName evidence="6">Transcriptional regulator</fullName>
    </submittedName>
</protein>
<gene>
    <name evidence="6" type="ORF">BGLCM_1426</name>
    <name evidence="5" type="ORF">BIFGAL_04337</name>
</gene>
<dbReference type="Proteomes" id="UP000029074">
    <property type="component" value="Unassembled WGS sequence"/>
</dbReference>
<keyword evidence="3" id="KW-1133">Transmembrane helix</keyword>
<evidence type="ECO:0000256" key="3">
    <source>
        <dbReference type="SAM" id="Phobius"/>
    </source>
</evidence>
<feature type="compositionally biased region" description="Low complexity" evidence="2">
    <location>
        <begin position="403"/>
        <end position="428"/>
    </location>
</feature>
<dbReference type="Gene3D" id="3.40.630.190">
    <property type="entry name" value="LCP protein"/>
    <property type="match status" value="1"/>
</dbReference>
<evidence type="ECO:0000313" key="5">
    <source>
        <dbReference type="EMBL" id="EFA22140.1"/>
    </source>
</evidence>
<reference evidence="6 8" key="2">
    <citation type="submission" date="2014-03" db="EMBL/GenBank/DDBJ databases">
        <title>Genomics of Bifidobacteria.</title>
        <authorList>
            <person name="Ventura M."/>
            <person name="Milani C."/>
            <person name="Lugli G.A."/>
        </authorList>
    </citation>
    <scope>NUCLEOTIDE SEQUENCE [LARGE SCALE GENOMIC DNA]</scope>
    <source>
        <strain evidence="6 8">LMG 11596</strain>
    </source>
</reference>
<reference evidence="5 7" key="1">
    <citation type="submission" date="2009-11" db="EMBL/GenBank/DDBJ databases">
        <authorList>
            <person name="Weinstock G."/>
            <person name="Sodergren E."/>
            <person name="Clifton S."/>
            <person name="Fulton L."/>
            <person name="Fulton B."/>
            <person name="Courtney L."/>
            <person name="Fronick C."/>
            <person name="Harrison M."/>
            <person name="Strong C."/>
            <person name="Farmer C."/>
            <person name="Delahaunty K."/>
            <person name="Markovic C."/>
            <person name="Hall O."/>
            <person name="Minx P."/>
            <person name="Tomlinson C."/>
            <person name="Mitreva M."/>
            <person name="Nelson J."/>
            <person name="Hou S."/>
            <person name="Wollam A."/>
            <person name="Pepin K.H."/>
            <person name="Johnson M."/>
            <person name="Bhonagiri V."/>
            <person name="Nash W.E."/>
            <person name="Warren W."/>
            <person name="Chinwalla A."/>
            <person name="Mardis E.R."/>
            <person name="Wilson R.K."/>
        </authorList>
    </citation>
    <scope>NUCLEOTIDE SEQUENCE [LARGE SCALE GENOMIC DNA]</scope>
    <source>
        <strain evidence="5 7">DSM 20093</strain>
    </source>
</reference>
<evidence type="ECO:0000256" key="1">
    <source>
        <dbReference type="ARBA" id="ARBA00006068"/>
    </source>
</evidence>
<name>D1NWT1_9BIFI</name>
<dbReference type="PANTHER" id="PTHR33392:SF6">
    <property type="entry name" value="POLYISOPRENYL-TEICHOIC ACID--PEPTIDOGLYCAN TEICHOIC ACID TRANSFERASE TAGU"/>
    <property type="match status" value="1"/>
</dbReference>
<dbReference type="EMBL" id="ABXB03000006">
    <property type="protein sequence ID" value="EFA22140.1"/>
    <property type="molecule type" value="Genomic_DNA"/>
</dbReference>
<keyword evidence="3" id="KW-0812">Transmembrane</keyword>
<keyword evidence="8" id="KW-1185">Reference proteome</keyword>
<dbReference type="Pfam" id="PF03816">
    <property type="entry name" value="LytR_cpsA_psr"/>
    <property type="match status" value="1"/>
</dbReference>
<evidence type="ECO:0000256" key="2">
    <source>
        <dbReference type="SAM" id="MobiDB-lite"/>
    </source>
</evidence>
<evidence type="ECO:0000313" key="7">
    <source>
        <dbReference type="Proteomes" id="UP000003656"/>
    </source>
</evidence>
<keyword evidence="3" id="KW-0472">Membrane</keyword>
<dbReference type="PANTHER" id="PTHR33392">
    <property type="entry name" value="POLYISOPRENYL-TEICHOIC ACID--PEPTIDOGLYCAN TEICHOIC ACID TRANSFERASE TAGU"/>
    <property type="match status" value="1"/>
</dbReference>
<feature type="transmembrane region" description="Helical" evidence="3">
    <location>
        <begin position="56"/>
        <end position="77"/>
    </location>
</feature>
<comment type="similarity">
    <text evidence="1">Belongs to the LytR/CpsA/Psr (LCP) family.</text>
</comment>
<dbReference type="EMBL" id="JGYW01000010">
    <property type="protein sequence ID" value="KFI57482.1"/>
    <property type="molecule type" value="Genomic_DNA"/>
</dbReference>
<evidence type="ECO:0000313" key="6">
    <source>
        <dbReference type="EMBL" id="KFI57482.1"/>
    </source>
</evidence>
<accession>D1NWT1</accession>
<feature type="domain" description="Cell envelope-related transcriptional attenuator" evidence="4">
    <location>
        <begin position="138"/>
        <end position="302"/>
    </location>
</feature>
<dbReference type="eggNOG" id="COG1316">
    <property type="taxonomic scope" value="Bacteria"/>
</dbReference>
<organism evidence="5 7">
    <name type="scientific">Bifidobacterium gallicum DSM 20093 = LMG 11596</name>
    <dbReference type="NCBI Taxonomy" id="561180"/>
    <lineage>
        <taxon>Bacteria</taxon>
        <taxon>Bacillati</taxon>
        <taxon>Actinomycetota</taxon>
        <taxon>Actinomycetes</taxon>
        <taxon>Bifidobacteriales</taxon>
        <taxon>Bifidobacteriaceae</taxon>
        <taxon>Bifidobacterium</taxon>
    </lineage>
</organism>
<evidence type="ECO:0000259" key="4">
    <source>
        <dbReference type="Pfam" id="PF03816"/>
    </source>
</evidence>
<feature type="region of interest" description="Disordered" evidence="2">
    <location>
        <begin position="390"/>
        <end position="449"/>
    </location>
</feature>
<dbReference type="AlphaFoldDB" id="D1NWT1"/>
<feature type="compositionally biased region" description="Polar residues" evidence="2">
    <location>
        <begin position="438"/>
        <end position="448"/>
    </location>
</feature>
<feature type="region of interest" description="Disordered" evidence="2">
    <location>
        <begin position="21"/>
        <end position="47"/>
    </location>
</feature>
<evidence type="ECO:0000313" key="8">
    <source>
        <dbReference type="Proteomes" id="UP000029074"/>
    </source>
</evidence>
<dbReference type="STRING" id="561180.BIFGAL_04337"/>
<dbReference type="Proteomes" id="UP000003656">
    <property type="component" value="Unassembled WGS sequence"/>
</dbReference>
<comment type="caution">
    <text evidence="5">The sequence shown here is derived from an EMBL/GenBank/DDBJ whole genome shotgun (WGS) entry which is preliminary data.</text>
</comment>
<dbReference type="NCBIfam" id="TIGR00350">
    <property type="entry name" value="lytR_cpsA_psr"/>
    <property type="match status" value="1"/>
</dbReference>
<sequence length="509" mass="54709">MLTCLASDMAATMEKGRDVAAHSNKNNDKLPNIVSSASKPPRHSGPYAASHHIRKIVACALVAVLMFVGTAAALVWVNLDSAIQDGKLNFLPQNGESEEILDPNAGKPITFLLIGQDTRDGNNKALSGGTADEEGIHNSDTAMVVQISARRDYVNIVSIPRDSLVDVPSCHTSKGTIPAQYGVMFNSVFSTAYREGGNLASAASCTVNAVNSLTGLHIHNFVVVDFQGLFDMIDAIGGVDVCVPVDTKDTYTELDLKKGWRHLDGLQATEYARMRHGTGTDGSDIMRTTRQQYLIKSLFKEVTKKNLLTQSNELYQLAMTAIRSLNFSSGMARTSSLIGLAWSLRDLQIDHIYSQTIPVVAAPYNPNRVVWAEPAADDVWKKFRNDEPLFGTVQKDDSKSDDSNNSTSSPSPSDTPSTGDTPDATDAPDLSDDGSPSAEPSPTGTLDQVSGLLIMPDGTMVDPDTNGIVDPETAAIRDPETNQYVGLANKYLDNVICGVPTEGKTESKQ</sequence>
<proteinExistence type="inferred from homology"/>
<dbReference type="InterPro" id="IPR004474">
    <property type="entry name" value="LytR_CpsA_psr"/>
</dbReference>
<dbReference type="InterPro" id="IPR050922">
    <property type="entry name" value="LytR/CpsA/Psr_CW_biosynth"/>
</dbReference>